<dbReference type="EMBL" id="QUMO01000006">
    <property type="protein sequence ID" value="REF83286.1"/>
    <property type="molecule type" value="Genomic_DNA"/>
</dbReference>
<accession>A0A3D9YL56</accession>
<dbReference type="AlphaFoldDB" id="A0A3D9YL56"/>
<evidence type="ECO:0000313" key="3">
    <source>
        <dbReference type="Proteomes" id="UP000256900"/>
    </source>
</evidence>
<dbReference type="Proteomes" id="UP000256900">
    <property type="component" value="Unassembled WGS sequence"/>
</dbReference>
<evidence type="ECO:0000256" key="1">
    <source>
        <dbReference type="SAM" id="Coils"/>
    </source>
</evidence>
<feature type="coiled-coil region" evidence="1">
    <location>
        <begin position="41"/>
        <end position="75"/>
    </location>
</feature>
<keyword evidence="1" id="KW-0175">Coiled coil</keyword>
<evidence type="ECO:0000313" key="2">
    <source>
        <dbReference type="EMBL" id="REF83286.1"/>
    </source>
</evidence>
<proteinExistence type="predicted"/>
<gene>
    <name evidence="2" type="ORF">DES32_3202</name>
</gene>
<comment type="caution">
    <text evidence="2">The sequence shown here is derived from an EMBL/GenBank/DDBJ whole genome shotgun (WGS) entry which is preliminary data.</text>
</comment>
<keyword evidence="3" id="KW-1185">Reference proteome</keyword>
<organism evidence="2 3">
    <name type="scientific">Methylovirgula ligni</name>
    <dbReference type="NCBI Taxonomy" id="569860"/>
    <lineage>
        <taxon>Bacteria</taxon>
        <taxon>Pseudomonadati</taxon>
        <taxon>Pseudomonadota</taxon>
        <taxon>Alphaproteobacteria</taxon>
        <taxon>Hyphomicrobiales</taxon>
        <taxon>Beijerinckiaceae</taxon>
        <taxon>Methylovirgula</taxon>
    </lineage>
</organism>
<protein>
    <submittedName>
        <fullName evidence="2">Uncharacterized protein</fullName>
    </submittedName>
</protein>
<reference evidence="2 3" key="1">
    <citation type="submission" date="2018-08" db="EMBL/GenBank/DDBJ databases">
        <title>Genomic Encyclopedia of Type Strains, Phase IV (KMG-IV): sequencing the most valuable type-strain genomes for metagenomic binning, comparative biology and taxonomic classification.</title>
        <authorList>
            <person name="Goeker M."/>
        </authorList>
    </citation>
    <scope>NUCLEOTIDE SEQUENCE [LARGE SCALE GENOMIC DNA]</scope>
    <source>
        <strain evidence="2 3">BW863</strain>
    </source>
</reference>
<name>A0A3D9YL56_9HYPH</name>
<sequence length="167" mass="18112">MTPGSIDEALLHGFRSCLQSYARLLKDRGPLTSLSEGELVAVDLLTRVQDLECRRDELLEEGSKLLERARRAEASASRVESDSVKPGWVHVSQVREGTLLIADGEFSPLPEGTVRIVLKRGSGWYVAGLQGGTRHYLRDQTDVDGLIVGFRLAPLGSNPTDAGDANG</sequence>